<keyword evidence="2" id="KW-1185">Reference proteome</keyword>
<proteinExistence type="predicted"/>
<protein>
    <submittedName>
        <fullName evidence="1">Uncharacterized protein</fullName>
    </submittedName>
</protein>
<evidence type="ECO:0000313" key="2">
    <source>
        <dbReference type="Proteomes" id="UP000324222"/>
    </source>
</evidence>
<sequence>MAGMEVVKLCAVARNNRIYDILKVSDTSIAKLGQRHNHSLVKIFRNEHFDQQRWRWDVSCSSRI</sequence>
<dbReference type="Proteomes" id="UP000324222">
    <property type="component" value="Unassembled WGS sequence"/>
</dbReference>
<dbReference type="EMBL" id="VSRR010001380">
    <property type="protein sequence ID" value="MPC24828.1"/>
    <property type="molecule type" value="Genomic_DNA"/>
</dbReference>
<accession>A0A5B7DTR7</accession>
<name>A0A5B7DTR7_PORTR</name>
<organism evidence="1 2">
    <name type="scientific">Portunus trituberculatus</name>
    <name type="common">Swimming crab</name>
    <name type="synonym">Neptunus trituberculatus</name>
    <dbReference type="NCBI Taxonomy" id="210409"/>
    <lineage>
        <taxon>Eukaryota</taxon>
        <taxon>Metazoa</taxon>
        <taxon>Ecdysozoa</taxon>
        <taxon>Arthropoda</taxon>
        <taxon>Crustacea</taxon>
        <taxon>Multicrustacea</taxon>
        <taxon>Malacostraca</taxon>
        <taxon>Eumalacostraca</taxon>
        <taxon>Eucarida</taxon>
        <taxon>Decapoda</taxon>
        <taxon>Pleocyemata</taxon>
        <taxon>Brachyura</taxon>
        <taxon>Eubrachyura</taxon>
        <taxon>Portunoidea</taxon>
        <taxon>Portunidae</taxon>
        <taxon>Portuninae</taxon>
        <taxon>Portunus</taxon>
    </lineage>
</organism>
<evidence type="ECO:0000313" key="1">
    <source>
        <dbReference type="EMBL" id="MPC24828.1"/>
    </source>
</evidence>
<reference evidence="1 2" key="1">
    <citation type="submission" date="2019-05" db="EMBL/GenBank/DDBJ databases">
        <title>Another draft genome of Portunus trituberculatus and its Hox gene families provides insights of decapod evolution.</title>
        <authorList>
            <person name="Jeong J.-H."/>
            <person name="Song I."/>
            <person name="Kim S."/>
            <person name="Choi T."/>
            <person name="Kim D."/>
            <person name="Ryu S."/>
            <person name="Kim W."/>
        </authorList>
    </citation>
    <scope>NUCLEOTIDE SEQUENCE [LARGE SCALE GENOMIC DNA]</scope>
    <source>
        <tissue evidence="1">Muscle</tissue>
    </source>
</reference>
<comment type="caution">
    <text evidence="1">The sequence shown here is derived from an EMBL/GenBank/DDBJ whole genome shotgun (WGS) entry which is preliminary data.</text>
</comment>
<gene>
    <name evidence="1" type="ORF">E2C01_017922</name>
</gene>
<dbReference type="AlphaFoldDB" id="A0A5B7DTR7"/>